<feature type="non-terminal residue" evidence="3">
    <location>
        <position position="1"/>
    </location>
</feature>
<feature type="compositionally biased region" description="Polar residues" evidence="1">
    <location>
        <begin position="88"/>
        <end position="101"/>
    </location>
</feature>
<evidence type="ECO:0000256" key="1">
    <source>
        <dbReference type="SAM" id="MobiDB-lite"/>
    </source>
</evidence>
<reference evidence="3 4" key="1">
    <citation type="journal article" date="2018" name="Nat. Ecol. Evol.">
        <title>Shark genomes provide insights into elasmobranch evolution and the origin of vertebrates.</title>
        <authorList>
            <person name="Hara Y"/>
            <person name="Yamaguchi K"/>
            <person name="Onimaru K"/>
            <person name="Kadota M"/>
            <person name="Koyanagi M"/>
            <person name="Keeley SD"/>
            <person name="Tatsumi K"/>
            <person name="Tanaka K"/>
            <person name="Motone F"/>
            <person name="Kageyama Y"/>
            <person name="Nozu R"/>
            <person name="Adachi N"/>
            <person name="Nishimura O"/>
            <person name="Nakagawa R"/>
            <person name="Tanegashima C"/>
            <person name="Kiyatake I"/>
            <person name="Matsumoto R"/>
            <person name="Murakumo K"/>
            <person name="Nishida K"/>
            <person name="Terakita A"/>
            <person name="Kuratani S"/>
            <person name="Sato K"/>
            <person name="Hyodo S Kuraku.S."/>
        </authorList>
    </citation>
    <scope>NUCLEOTIDE SEQUENCE [LARGE SCALE GENOMIC DNA]</scope>
</reference>
<name>A0A401SUN3_CHIPU</name>
<dbReference type="OrthoDB" id="337038at2759"/>
<accession>A0A401SUN3</accession>
<dbReference type="InterPro" id="IPR001283">
    <property type="entry name" value="CRISP-related"/>
</dbReference>
<dbReference type="AlphaFoldDB" id="A0A401SUN3"/>
<dbReference type="Pfam" id="PF00188">
    <property type="entry name" value="CAP"/>
    <property type="match status" value="2"/>
</dbReference>
<proteinExistence type="predicted"/>
<dbReference type="Proteomes" id="UP000287033">
    <property type="component" value="Unassembled WGS sequence"/>
</dbReference>
<evidence type="ECO:0000313" key="4">
    <source>
        <dbReference type="Proteomes" id="UP000287033"/>
    </source>
</evidence>
<dbReference type="PRINTS" id="PR00837">
    <property type="entry name" value="V5TPXLIKE"/>
</dbReference>
<dbReference type="SUPFAM" id="SSF55797">
    <property type="entry name" value="PR-1-like"/>
    <property type="match status" value="2"/>
</dbReference>
<dbReference type="PANTHER" id="PTHR10334">
    <property type="entry name" value="CYSTEINE-RICH SECRETORY PROTEIN-RELATED"/>
    <property type="match status" value="1"/>
</dbReference>
<dbReference type="InterPro" id="IPR035940">
    <property type="entry name" value="CAP_sf"/>
</dbReference>
<gene>
    <name evidence="3" type="ORF">chiPu_0012539</name>
</gene>
<feature type="compositionally biased region" description="Basic and acidic residues" evidence="1">
    <location>
        <begin position="231"/>
        <end position="240"/>
    </location>
</feature>
<dbReference type="EMBL" id="BEZZ01000566">
    <property type="protein sequence ID" value="GCC34066.1"/>
    <property type="molecule type" value="Genomic_DNA"/>
</dbReference>
<feature type="region of interest" description="Disordered" evidence="1">
    <location>
        <begin position="206"/>
        <end position="240"/>
    </location>
</feature>
<sequence>KEPVTAWYNEIADYDFSSPGFSTLTGQFTQMIWLATTHFGIGYARSDKGLYVVAQYSPAGNIVDQHSFQTNVLPPDSLSMDSKDKQDSGSQQTSSEDSASEMTKFEREALNAHNAFRARHNIPPLVLNKELSKDCKVWANVLTQDGVIAQSPTNFGENIWSKPSITEGEVSGYEPVEAWYAEVKYYDYEKPGLSERTDINVFVIPSTAPVPPKEEKKKSHRRCSKKKDPKLKRAERSPCE</sequence>
<keyword evidence="4" id="KW-1185">Reference proteome</keyword>
<dbReference type="InterPro" id="IPR014044">
    <property type="entry name" value="CAP_dom"/>
</dbReference>
<dbReference type="SMART" id="SM00198">
    <property type="entry name" value="SCP"/>
    <property type="match status" value="1"/>
</dbReference>
<comment type="caution">
    <text evidence="3">The sequence shown here is derived from an EMBL/GenBank/DDBJ whole genome shotgun (WGS) entry which is preliminary data.</text>
</comment>
<evidence type="ECO:0000259" key="2">
    <source>
        <dbReference type="SMART" id="SM00198"/>
    </source>
</evidence>
<protein>
    <recommendedName>
        <fullName evidence="2">SCP domain-containing protein</fullName>
    </recommendedName>
</protein>
<feature type="region of interest" description="Disordered" evidence="1">
    <location>
        <begin position="73"/>
        <end position="104"/>
    </location>
</feature>
<feature type="domain" description="SCP" evidence="2">
    <location>
        <begin position="104"/>
        <end position="211"/>
    </location>
</feature>
<feature type="compositionally biased region" description="Basic residues" evidence="1">
    <location>
        <begin position="218"/>
        <end position="230"/>
    </location>
</feature>
<organism evidence="3 4">
    <name type="scientific">Chiloscyllium punctatum</name>
    <name type="common">Brownbanded bambooshark</name>
    <name type="synonym">Hemiscyllium punctatum</name>
    <dbReference type="NCBI Taxonomy" id="137246"/>
    <lineage>
        <taxon>Eukaryota</taxon>
        <taxon>Metazoa</taxon>
        <taxon>Chordata</taxon>
        <taxon>Craniata</taxon>
        <taxon>Vertebrata</taxon>
        <taxon>Chondrichthyes</taxon>
        <taxon>Elasmobranchii</taxon>
        <taxon>Galeomorphii</taxon>
        <taxon>Galeoidea</taxon>
        <taxon>Orectolobiformes</taxon>
        <taxon>Hemiscylliidae</taxon>
        <taxon>Chiloscyllium</taxon>
    </lineage>
</organism>
<dbReference type="STRING" id="137246.A0A401SUN3"/>
<evidence type="ECO:0000313" key="3">
    <source>
        <dbReference type="EMBL" id="GCC34066.1"/>
    </source>
</evidence>
<dbReference type="Gene3D" id="3.40.33.10">
    <property type="entry name" value="CAP"/>
    <property type="match status" value="2"/>
</dbReference>